<organism evidence="2 3">
    <name type="scientific">Delitschia confertaspora ATCC 74209</name>
    <dbReference type="NCBI Taxonomy" id="1513339"/>
    <lineage>
        <taxon>Eukaryota</taxon>
        <taxon>Fungi</taxon>
        <taxon>Dikarya</taxon>
        <taxon>Ascomycota</taxon>
        <taxon>Pezizomycotina</taxon>
        <taxon>Dothideomycetes</taxon>
        <taxon>Pleosporomycetidae</taxon>
        <taxon>Pleosporales</taxon>
        <taxon>Delitschiaceae</taxon>
        <taxon>Delitschia</taxon>
    </lineage>
</organism>
<protein>
    <submittedName>
        <fullName evidence="2">Uncharacterized protein</fullName>
    </submittedName>
</protein>
<keyword evidence="3" id="KW-1185">Reference proteome</keyword>
<reference evidence="2" key="1">
    <citation type="journal article" date="2020" name="Stud. Mycol.">
        <title>101 Dothideomycetes genomes: a test case for predicting lifestyles and emergence of pathogens.</title>
        <authorList>
            <person name="Haridas S."/>
            <person name="Albert R."/>
            <person name="Binder M."/>
            <person name="Bloem J."/>
            <person name="Labutti K."/>
            <person name="Salamov A."/>
            <person name="Andreopoulos B."/>
            <person name="Baker S."/>
            <person name="Barry K."/>
            <person name="Bills G."/>
            <person name="Bluhm B."/>
            <person name="Cannon C."/>
            <person name="Castanera R."/>
            <person name="Culley D."/>
            <person name="Daum C."/>
            <person name="Ezra D."/>
            <person name="Gonzalez J."/>
            <person name="Henrissat B."/>
            <person name="Kuo A."/>
            <person name="Liang C."/>
            <person name="Lipzen A."/>
            <person name="Lutzoni F."/>
            <person name="Magnuson J."/>
            <person name="Mondo S."/>
            <person name="Nolan M."/>
            <person name="Ohm R."/>
            <person name="Pangilinan J."/>
            <person name="Park H.-J."/>
            <person name="Ramirez L."/>
            <person name="Alfaro M."/>
            <person name="Sun H."/>
            <person name="Tritt A."/>
            <person name="Yoshinaga Y."/>
            <person name="Zwiers L.-H."/>
            <person name="Turgeon B."/>
            <person name="Goodwin S."/>
            <person name="Spatafora J."/>
            <person name="Crous P."/>
            <person name="Grigoriev I."/>
        </authorList>
    </citation>
    <scope>NUCLEOTIDE SEQUENCE</scope>
    <source>
        <strain evidence="2">ATCC 74209</strain>
    </source>
</reference>
<evidence type="ECO:0000256" key="1">
    <source>
        <dbReference type="SAM" id="MobiDB-lite"/>
    </source>
</evidence>
<dbReference type="EMBL" id="ML994299">
    <property type="protein sequence ID" value="KAF2196949.1"/>
    <property type="molecule type" value="Genomic_DNA"/>
</dbReference>
<evidence type="ECO:0000313" key="2">
    <source>
        <dbReference type="EMBL" id="KAF2196949.1"/>
    </source>
</evidence>
<feature type="region of interest" description="Disordered" evidence="1">
    <location>
        <begin position="44"/>
        <end position="75"/>
    </location>
</feature>
<accession>A0A9P4JER5</accession>
<feature type="compositionally biased region" description="Polar residues" evidence="1">
    <location>
        <begin position="1"/>
        <end position="18"/>
    </location>
</feature>
<evidence type="ECO:0000313" key="3">
    <source>
        <dbReference type="Proteomes" id="UP000799536"/>
    </source>
</evidence>
<dbReference type="AlphaFoldDB" id="A0A9P4JER5"/>
<sequence>MQSSPSRDTNNSPCQFQHPSLKHHVPASDLSCLSPKSSIVTIRAQDRPAPGPLCTQQKQQQREVPRCKTQVRSGR</sequence>
<feature type="region of interest" description="Disordered" evidence="1">
    <location>
        <begin position="1"/>
        <end position="29"/>
    </location>
</feature>
<comment type="caution">
    <text evidence="2">The sequence shown here is derived from an EMBL/GenBank/DDBJ whole genome shotgun (WGS) entry which is preliminary data.</text>
</comment>
<dbReference type="Proteomes" id="UP000799536">
    <property type="component" value="Unassembled WGS sequence"/>
</dbReference>
<name>A0A9P4JER5_9PLEO</name>
<gene>
    <name evidence="2" type="ORF">GQ43DRAFT_444668</name>
</gene>
<proteinExistence type="predicted"/>